<evidence type="ECO:0000259" key="1">
    <source>
        <dbReference type="Pfam" id="PF10593"/>
    </source>
</evidence>
<dbReference type="Proteomes" id="UP000265742">
    <property type="component" value="Unassembled WGS sequence"/>
</dbReference>
<proteinExistence type="predicted"/>
<name>A0A3A1TVL3_9MICO</name>
<feature type="domain" description="Putative endonuclease Z1" evidence="1">
    <location>
        <begin position="394"/>
        <end position="615"/>
    </location>
</feature>
<keyword evidence="3" id="KW-1185">Reference proteome</keyword>
<accession>A0A3A1TVL3</accession>
<dbReference type="AlphaFoldDB" id="A0A3A1TVL3"/>
<sequence length="898" mass="99160">MAARRLERRRSRPRIYAAVCLPTSQSERSCSMSSDFYPVFAQWARAHGLEAARSRFRGALKDAAMLAEFVQQYEEARLKVLEGGPVVIPAAGKEDWYPGPLDTDRYWSALKAKFEADGWPSERVANVDNASNKVVSHTPSPNRSSWKAKGLVVGYVQSGKTTNFLAAAAKLADLDYRLIVVLSGVHNGLRKQTQERLEEALAGVDASLRYNLTDEDLDFRPPPANAGMVLKPGSTALAVVKKNGAVLRKLVRWLETPAAKKALIDAPVLIIDDEADQASIATARINPLIRRLIELPAKSTYIGYTATPFANVFIDPSDRNDLYPRDFILNLPRPDGYFGPEKIFGMDVIEDGLVTSAAPQDGYDMIRIVPDADVPKLRPGTRNADNWEPELTAELSDALDWFLLATAVRRLRSKPDHSTMLIHTSVKIAAHVLFEDLITGRLVGMRNALGRKDPITIDRLRELYRAETARVAAAEFGRDSYDFEAVLAKLPEVLGACSVVLDNYKSDQRLDYSGEPVVAIAIGGNTLSRGLTLEGLVVSFFVRSASAYDTLLQMGRWFGYRNGYEDLPRIWMTADLRDNFRHLSQVEYEMRDDIERYQREDLTPEEVAVRIRTHPALRITAKMGAASPAYISFAGRRFQTRYFKPNDRDWLEGNQAAADRLVTDALMGRTAVPRGATGARLIEDVPVELVLEFLRQYRIHPDSPDLDPTLLTKYIEGEVAGNPESLTKWSLAVVEADGNGATPIGPLEVGMVVRNRLASKSESGVEEIEFRADIKTLMSKEDRVADLGLTTVEARNQSEPVLAALRDKDEAHRARGLLVLYAIAPNGPTVENEGRASLGAAVPVIGIGLVFPGIPTENRRVRATHLAVDLANVGVEVADDLDAVDEDAEDPDVRLVKA</sequence>
<dbReference type="InterPro" id="IPR018310">
    <property type="entry name" value="Put_endonuclease_Z1-dom"/>
</dbReference>
<gene>
    <name evidence="2" type="ORF">D1781_09960</name>
</gene>
<protein>
    <recommendedName>
        <fullName evidence="1">Putative endonuclease Z1 domain-containing protein</fullName>
    </recommendedName>
</protein>
<dbReference type="Pfam" id="PF10593">
    <property type="entry name" value="Z1"/>
    <property type="match status" value="1"/>
</dbReference>
<reference evidence="3" key="1">
    <citation type="submission" date="2018-09" db="EMBL/GenBank/DDBJ databases">
        <authorList>
            <person name="Kim I."/>
        </authorList>
    </citation>
    <scope>NUCLEOTIDE SEQUENCE [LARGE SCALE GENOMIC DNA]</scope>
    <source>
        <strain evidence="3">DD4a</strain>
    </source>
</reference>
<evidence type="ECO:0000313" key="3">
    <source>
        <dbReference type="Proteomes" id="UP000265742"/>
    </source>
</evidence>
<dbReference type="SUPFAM" id="SSF52540">
    <property type="entry name" value="P-loop containing nucleoside triphosphate hydrolases"/>
    <property type="match status" value="1"/>
</dbReference>
<comment type="caution">
    <text evidence="2">The sequence shown here is derived from an EMBL/GenBank/DDBJ whole genome shotgun (WGS) entry which is preliminary data.</text>
</comment>
<organism evidence="2 3">
    <name type="scientific">Amnibacterium setariae</name>
    <dbReference type="NCBI Taxonomy" id="2306585"/>
    <lineage>
        <taxon>Bacteria</taxon>
        <taxon>Bacillati</taxon>
        <taxon>Actinomycetota</taxon>
        <taxon>Actinomycetes</taxon>
        <taxon>Micrococcales</taxon>
        <taxon>Microbacteriaceae</taxon>
        <taxon>Amnibacterium</taxon>
    </lineage>
</organism>
<dbReference type="InterPro" id="IPR027417">
    <property type="entry name" value="P-loop_NTPase"/>
</dbReference>
<evidence type="ECO:0000313" key="2">
    <source>
        <dbReference type="EMBL" id="RIX27849.1"/>
    </source>
</evidence>
<dbReference type="EMBL" id="QXTG01000002">
    <property type="protein sequence ID" value="RIX27849.1"/>
    <property type="molecule type" value="Genomic_DNA"/>
</dbReference>